<feature type="chain" id="PRO_5040407083" evidence="1">
    <location>
        <begin position="22"/>
        <end position="107"/>
    </location>
</feature>
<keyword evidence="1" id="KW-0732">Signal</keyword>
<dbReference type="Proteomes" id="UP000765509">
    <property type="component" value="Unassembled WGS sequence"/>
</dbReference>
<name>A0A9Q3CXZ3_9BASI</name>
<sequence>MPNLFFLPFHLLFLLLHTIDLQPVARAITRREDRSPLPFPATQVFQIRERWPVRIKIKDPNMGVEGHDAMERPFRRFDRTRKEVIIYPNDRMFHGASSEEMAAKFVW</sequence>
<accession>A0A9Q3CXZ3</accession>
<organism evidence="2 3">
    <name type="scientific">Austropuccinia psidii MF-1</name>
    <dbReference type="NCBI Taxonomy" id="1389203"/>
    <lineage>
        <taxon>Eukaryota</taxon>
        <taxon>Fungi</taxon>
        <taxon>Dikarya</taxon>
        <taxon>Basidiomycota</taxon>
        <taxon>Pucciniomycotina</taxon>
        <taxon>Pucciniomycetes</taxon>
        <taxon>Pucciniales</taxon>
        <taxon>Sphaerophragmiaceae</taxon>
        <taxon>Austropuccinia</taxon>
    </lineage>
</organism>
<evidence type="ECO:0000313" key="3">
    <source>
        <dbReference type="Proteomes" id="UP000765509"/>
    </source>
</evidence>
<comment type="caution">
    <text evidence="2">The sequence shown here is derived from an EMBL/GenBank/DDBJ whole genome shotgun (WGS) entry which is preliminary data.</text>
</comment>
<proteinExistence type="predicted"/>
<keyword evidence="3" id="KW-1185">Reference proteome</keyword>
<evidence type="ECO:0000313" key="2">
    <source>
        <dbReference type="EMBL" id="MBW0493319.1"/>
    </source>
</evidence>
<gene>
    <name evidence="2" type="ORF">O181_033034</name>
</gene>
<dbReference type="AlphaFoldDB" id="A0A9Q3CXZ3"/>
<reference evidence="2" key="1">
    <citation type="submission" date="2021-03" db="EMBL/GenBank/DDBJ databases">
        <title>Draft genome sequence of rust myrtle Austropuccinia psidii MF-1, a brazilian biotype.</title>
        <authorList>
            <person name="Quecine M.C."/>
            <person name="Pachon D.M.R."/>
            <person name="Bonatelli M.L."/>
            <person name="Correr F.H."/>
            <person name="Franceschini L.M."/>
            <person name="Leite T.F."/>
            <person name="Margarido G.R.A."/>
            <person name="Almeida C.A."/>
            <person name="Ferrarezi J.A."/>
            <person name="Labate C.A."/>
        </authorList>
    </citation>
    <scope>NUCLEOTIDE SEQUENCE</scope>
    <source>
        <strain evidence="2">MF-1</strain>
    </source>
</reference>
<protein>
    <submittedName>
        <fullName evidence="2">Uncharacterized protein</fullName>
    </submittedName>
</protein>
<dbReference type="EMBL" id="AVOT02012013">
    <property type="protein sequence ID" value="MBW0493319.1"/>
    <property type="molecule type" value="Genomic_DNA"/>
</dbReference>
<evidence type="ECO:0000256" key="1">
    <source>
        <dbReference type="SAM" id="SignalP"/>
    </source>
</evidence>
<feature type="signal peptide" evidence="1">
    <location>
        <begin position="1"/>
        <end position="21"/>
    </location>
</feature>